<keyword evidence="4 6" id="KW-1133">Transmembrane helix</keyword>
<gene>
    <name evidence="8" type="ORF">ABEB36_001980</name>
</gene>
<feature type="transmembrane region" description="Helical" evidence="6">
    <location>
        <begin position="41"/>
        <end position="65"/>
    </location>
</feature>
<dbReference type="Proteomes" id="UP001566132">
    <property type="component" value="Unassembled WGS sequence"/>
</dbReference>
<dbReference type="Pfam" id="PF04515">
    <property type="entry name" value="Choline_transpo"/>
    <property type="match status" value="1"/>
</dbReference>
<accession>A0ABD1FJV2</accession>
<feature type="transmembrane region" description="Helical" evidence="6">
    <location>
        <begin position="490"/>
        <end position="511"/>
    </location>
</feature>
<evidence type="ECO:0000256" key="3">
    <source>
        <dbReference type="ARBA" id="ARBA00022692"/>
    </source>
</evidence>
<protein>
    <recommendedName>
        <fullName evidence="6">Choline transporter-like protein</fullName>
    </recommendedName>
</protein>
<organism evidence="8 9">
    <name type="scientific">Hypothenemus hampei</name>
    <name type="common">Coffee berry borer</name>
    <dbReference type="NCBI Taxonomy" id="57062"/>
    <lineage>
        <taxon>Eukaryota</taxon>
        <taxon>Metazoa</taxon>
        <taxon>Ecdysozoa</taxon>
        <taxon>Arthropoda</taxon>
        <taxon>Hexapoda</taxon>
        <taxon>Insecta</taxon>
        <taxon>Pterygota</taxon>
        <taxon>Neoptera</taxon>
        <taxon>Endopterygota</taxon>
        <taxon>Coleoptera</taxon>
        <taxon>Polyphaga</taxon>
        <taxon>Cucujiformia</taxon>
        <taxon>Curculionidae</taxon>
        <taxon>Scolytinae</taxon>
        <taxon>Hypothenemus</taxon>
    </lineage>
</organism>
<reference evidence="8 9" key="1">
    <citation type="submission" date="2024-05" db="EMBL/GenBank/DDBJ databases">
        <title>Genetic variation in Jamaican populations of the coffee berry borer (Hypothenemus hampei).</title>
        <authorList>
            <person name="Errbii M."/>
            <person name="Myrie A."/>
        </authorList>
    </citation>
    <scope>NUCLEOTIDE SEQUENCE [LARGE SCALE GENOMIC DNA]</scope>
    <source>
        <strain evidence="8">JA-Hopewell-2020-01-JO</strain>
        <tissue evidence="8">Whole body</tissue>
    </source>
</reference>
<comment type="similarity">
    <text evidence="2 6">Belongs to the CTL (choline transporter-like) family.</text>
</comment>
<feature type="transmembrane region" description="Helical" evidence="6">
    <location>
        <begin position="176"/>
        <end position="194"/>
    </location>
</feature>
<evidence type="ECO:0000256" key="7">
    <source>
        <dbReference type="SAM" id="MobiDB-lite"/>
    </source>
</evidence>
<feature type="transmembrane region" description="Helical" evidence="6">
    <location>
        <begin position="243"/>
        <end position="265"/>
    </location>
</feature>
<sequence>MGVIFAKIHPLQLEDFQKSNPSITTHLDSNLPIRIRKPTDVCFLTVFAIYLTGLSSLFAYCIYHGDFGRVVNGYDNCGTVCERNPRHLPELMSCYDTINQATFGSYHLVIYREAQSKLYDRVCTNNCSNYEGYKTFFNRCLPTNRRTVLDKFFTKTGLKDFFVEVSEDFEIYWKNFIYLCGISLAISLGFLLLFPFLAGLLVWIILIGTVVVCVTVSICLWITWKELNDFQQLDSEIQKREVWTFLGLAIVATVVSVAVILVIFVMTKRVKLVIQLFNEAGKAISSIPLLLFQPFQTFLLIIVTLSLWIYFCLWISSSGYLTEKRPNVYYYRKDFLMETTKFLNLFAMLWTVQFVIGCQHMVIAGAVVKWYFSKSKSSIDSPIIQSMYYLSRYHLGTVAIGSFWLTLVQFLRVLTAWLQKKLKKTRNGRCLTFCHCFMWILERTLNILNRNAYIITAMYGHSFYKAGKQAFNHLASNPLQVAAINSVGDFVLFLSKVLVVACTVAIGSYLLKSKEGIRYVWVPLVFIALFSYFISHCFMTVYEMTIDTIFLCFCEDCQMNDGVSRPYSMSRGLMEFVENSKHTLEKRNNHADLSNNTQTKGLDSPRSIK</sequence>
<feature type="transmembrane region" description="Helical" evidence="6">
    <location>
        <begin position="392"/>
        <end position="414"/>
    </location>
</feature>
<feature type="transmembrane region" description="Helical" evidence="6">
    <location>
        <begin position="342"/>
        <end position="372"/>
    </location>
</feature>
<name>A0ABD1FJV2_HYPHA</name>
<keyword evidence="5 6" id="KW-0472">Membrane</keyword>
<dbReference type="GO" id="GO:0005886">
    <property type="term" value="C:plasma membrane"/>
    <property type="evidence" value="ECO:0007669"/>
    <property type="project" value="UniProtKB-SubCell"/>
</dbReference>
<feature type="transmembrane region" description="Helical" evidence="6">
    <location>
        <begin position="298"/>
        <end position="321"/>
    </location>
</feature>
<dbReference type="PANTHER" id="PTHR12385">
    <property type="entry name" value="CHOLINE TRANSPORTER-LIKE (SLC FAMILY 44)"/>
    <property type="match status" value="1"/>
</dbReference>
<dbReference type="EMBL" id="JBDJPC010000001">
    <property type="protein sequence ID" value="KAL1518343.1"/>
    <property type="molecule type" value="Genomic_DNA"/>
</dbReference>
<keyword evidence="9" id="KW-1185">Reference proteome</keyword>
<feature type="compositionally biased region" description="Polar residues" evidence="7">
    <location>
        <begin position="591"/>
        <end position="601"/>
    </location>
</feature>
<keyword evidence="3 6" id="KW-0812">Transmembrane</keyword>
<evidence type="ECO:0000256" key="1">
    <source>
        <dbReference type="ARBA" id="ARBA00004141"/>
    </source>
</evidence>
<dbReference type="PANTHER" id="PTHR12385:SF96">
    <property type="entry name" value="CHOLINE TRANSPORTER-LIKE PROTEIN"/>
    <property type="match status" value="1"/>
</dbReference>
<comment type="caution">
    <text evidence="8">The sequence shown here is derived from an EMBL/GenBank/DDBJ whole genome shotgun (WGS) entry which is preliminary data.</text>
</comment>
<evidence type="ECO:0000256" key="4">
    <source>
        <dbReference type="ARBA" id="ARBA00022989"/>
    </source>
</evidence>
<dbReference type="GO" id="GO:0022857">
    <property type="term" value="F:transmembrane transporter activity"/>
    <property type="evidence" value="ECO:0007669"/>
    <property type="project" value="UniProtKB-UniRule"/>
</dbReference>
<dbReference type="InterPro" id="IPR007603">
    <property type="entry name" value="Choline_transptr-like"/>
</dbReference>
<feature type="region of interest" description="Disordered" evidence="7">
    <location>
        <begin position="587"/>
        <end position="609"/>
    </location>
</feature>
<proteinExistence type="inferred from homology"/>
<evidence type="ECO:0000256" key="6">
    <source>
        <dbReference type="RuleBase" id="RU368066"/>
    </source>
</evidence>
<evidence type="ECO:0000313" key="9">
    <source>
        <dbReference type="Proteomes" id="UP001566132"/>
    </source>
</evidence>
<evidence type="ECO:0000313" key="8">
    <source>
        <dbReference type="EMBL" id="KAL1518343.1"/>
    </source>
</evidence>
<evidence type="ECO:0000256" key="5">
    <source>
        <dbReference type="ARBA" id="ARBA00023136"/>
    </source>
</evidence>
<comment type="subcellular location">
    <subcellularLocation>
        <location evidence="6">Cell membrane</location>
        <topology evidence="6">Multi-pass membrane protein</topology>
    </subcellularLocation>
    <subcellularLocation>
        <location evidence="1">Membrane</location>
        <topology evidence="1">Multi-pass membrane protein</topology>
    </subcellularLocation>
</comment>
<feature type="transmembrane region" description="Helical" evidence="6">
    <location>
        <begin position="201"/>
        <end position="223"/>
    </location>
</feature>
<feature type="transmembrane region" description="Helical" evidence="6">
    <location>
        <begin position="517"/>
        <end position="534"/>
    </location>
</feature>
<dbReference type="AlphaFoldDB" id="A0ABD1FJV2"/>
<evidence type="ECO:0000256" key="2">
    <source>
        <dbReference type="ARBA" id="ARBA00007168"/>
    </source>
</evidence>
<comment type="function">
    <text evidence="6">Choline transporter.</text>
</comment>